<dbReference type="AlphaFoldDB" id="A0A7C9QWG9"/>
<dbReference type="EMBL" id="JAAIYP010000048">
    <property type="protein sequence ID" value="NFV82323.1"/>
    <property type="molecule type" value="Genomic_DNA"/>
</dbReference>
<keyword evidence="1" id="KW-0472">Membrane</keyword>
<feature type="transmembrane region" description="Helical" evidence="1">
    <location>
        <begin position="83"/>
        <end position="101"/>
    </location>
</feature>
<feature type="transmembrane region" description="Helical" evidence="1">
    <location>
        <begin position="107"/>
        <end position="131"/>
    </location>
</feature>
<evidence type="ECO:0000256" key="1">
    <source>
        <dbReference type="SAM" id="Phobius"/>
    </source>
</evidence>
<dbReference type="Proteomes" id="UP000480684">
    <property type="component" value="Unassembled WGS sequence"/>
</dbReference>
<dbReference type="InterPro" id="IPR046513">
    <property type="entry name" value="DUF6691"/>
</dbReference>
<keyword evidence="3" id="KW-1185">Reference proteome</keyword>
<name>A0A7C9QWG9_9PROT</name>
<keyword evidence="1" id="KW-1133">Transmembrane helix</keyword>
<sequence>MRRVLSAFAAGLLFGGGLILSGMADPANVLGFFDVLGPWNPTLAFVMGGGLAVSFVGYRLCLRRTAPVCEDSFQLPGTKLIDARLVGGAALFGLGWGIAGYCPGPAVVAATGGFAEAAIFTAAMVAGMALWKFVQWRVNTCPIAARLRAKRG</sequence>
<gene>
    <name evidence="2" type="ORF">G4223_19605</name>
</gene>
<organism evidence="2 3">
    <name type="scientific">Magnetospirillum aberrantis SpK</name>
    <dbReference type="NCBI Taxonomy" id="908842"/>
    <lineage>
        <taxon>Bacteria</taxon>
        <taxon>Pseudomonadati</taxon>
        <taxon>Pseudomonadota</taxon>
        <taxon>Alphaproteobacteria</taxon>
        <taxon>Rhodospirillales</taxon>
        <taxon>Rhodospirillaceae</taxon>
        <taxon>Magnetospirillum</taxon>
    </lineage>
</organism>
<protein>
    <submittedName>
        <fullName evidence="2">YeeE/YedE family protein</fullName>
    </submittedName>
</protein>
<proteinExistence type="predicted"/>
<evidence type="ECO:0000313" key="3">
    <source>
        <dbReference type="Proteomes" id="UP000480684"/>
    </source>
</evidence>
<reference evidence="2 3" key="1">
    <citation type="submission" date="2020-02" db="EMBL/GenBank/DDBJ databases">
        <authorList>
            <person name="Dziuba M."/>
            <person name="Kuznetsov B."/>
            <person name="Mardanov A."/>
            <person name="Ravin N."/>
            <person name="Grouzdev D."/>
        </authorList>
    </citation>
    <scope>NUCLEOTIDE SEQUENCE [LARGE SCALE GENOMIC DNA]</scope>
    <source>
        <strain evidence="2 3">SpK</strain>
    </source>
</reference>
<keyword evidence="1" id="KW-0812">Transmembrane</keyword>
<dbReference type="RefSeq" id="WP_163683246.1">
    <property type="nucleotide sequence ID" value="NZ_JAAIYP010000048.1"/>
</dbReference>
<feature type="transmembrane region" description="Helical" evidence="1">
    <location>
        <begin position="42"/>
        <end position="62"/>
    </location>
</feature>
<evidence type="ECO:0000313" key="2">
    <source>
        <dbReference type="EMBL" id="NFV82323.1"/>
    </source>
</evidence>
<dbReference type="Pfam" id="PF20398">
    <property type="entry name" value="DUF6691"/>
    <property type="match status" value="1"/>
</dbReference>
<comment type="caution">
    <text evidence="2">The sequence shown here is derived from an EMBL/GenBank/DDBJ whole genome shotgun (WGS) entry which is preliminary data.</text>
</comment>
<accession>A0A7C9QWG9</accession>